<keyword evidence="2" id="KW-1185">Reference proteome</keyword>
<name>A0AAV1B9P1_VICFA</name>
<dbReference type="Proteomes" id="UP001157006">
    <property type="component" value="Chromosome 6"/>
</dbReference>
<sequence>MNLFFYFLYNKIMKLPEVTPQLLQEYYCNLFINGEETDGQVKFKFQMFGLWITDCVVLLVECSPRECPAKAILGVFAANDDAIKIGSPPV</sequence>
<dbReference type="EMBL" id="OX451741">
    <property type="protein sequence ID" value="CAI8619270.1"/>
    <property type="molecule type" value="Genomic_DNA"/>
</dbReference>
<accession>A0AAV1B9P1</accession>
<evidence type="ECO:0000313" key="1">
    <source>
        <dbReference type="EMBL" id="CAI8619270.1"/>
    </source>
</evidence>
<gene>
    <name evidence="1" type="ORF">VFH_VI162640</name>
</gene>
<evidence type="ECO:0000313" key="2">
    <source>
        <dbReference type="Proteomes" id="UP001157006"/>
    </source>
</evidence>
<organism evidence="1 2">
    <name type="scientific">Vicia faba</name>
    <name type="common">Broad bean</name>
    <name type="synonym">Faba vulgaris</name>
    <dbReference type="NCBI Taxonomy" id="3906"/>
    <lineage>
        <taxon>Eukaryota</taxon>
        <taxon>Viridiplantae</taxon>
        <taxon>Streptophyta</taxon>
        <taxon>Embryophyta</taxon>
        <taxon>Tracheophyta</taxon>
        <taxon>Spermatophyta</taxon>
        <taxon>Magnoliopsida</taxon>
        <taxon>eudicotyledons</taxon>
        <taxon>Gunneridae</taxon>
        <taxon>Pentapetalae</taxon>
        <taxon>rosids</taxon>
        <taxon>fabids</taxon>
        <taxon>Fabales</taxon>
        <taxon>Fabaceae</taxon>
        <taxon>Papilionoideae</taxon>
        <taxon>50 kb inversion clade</taxon>
        <taxon>NPAAA clade</taxon>
        <taxon>Hologalegina</taxon>
        <taxon>IRL clade</taxon>
        <taxon>Fabeae</taxon>
        <taxon>Vicia</taxon>
    </lineage>
</organism>
<proteinExistence type="predicted"/>
<dbReference type="AlphaFoldDB" id="A0AAV1B9P1"/>
<protein>
    <submittedName>
        <fullName evidence="1">Uncharacterized protein</fullName>
    </submittedName>
</protein>
<reference evidence="1 2" key="1">
    <citation type="submission" date="2023-01" db="EMBL/GenBank/DDBJ databases">
        <authorList>
            <person name="Kreplak J."/>
        </authorList>
    </citation>
    <scope>NUCLEOTIDE SEQUENCE [LARGE SCALE GENOMIC DNA]</scope>
</reference>